<comment type="caution">
    <text evidence="1">The sequence shown here is derived from an EMBL/GenBank/DDBJ whole genome shotgun (WGS) entry which is preliminary data.</text>
</comment>
<sequence>MFHGRWIRGRIEETFHRLGGWGRFGDAVTDELVSARNGRFQVFQRDSSIYWHPDVDRGTAHQVGGRIRDRWRDYGWEVGRLGYPVTDELTTPDGRGRFNHFEGGSLYWTPETDAHEIEGEIRRVWAEQGWETGPLGYPLTDETTPPDGRGRFNHFQGGSVYWSPDTGAWAVSGRIRELWKDQGWERGRLGYPVGPVVRADGGVSQRFQGGTVWSFEPTGVRVRPYDDKRFASYRRIYPLLAAGDGARWRPDGLLRELLGNPGRYLPFTGCPARLGVGTVCTVPGVGGRSGTVTVDRVADDGVTFVTGPGHPEGAGRYLTLRFDRVARPETGPGAGGGEVRFDDPSVERAYTGSSSPWLRLVVEASGPTSPGAVAGPFSSDHVGDQLWSRLARSMRTGVDSSTSYYTPVTG</sequence>
<proteinExistence type="predicted"/>
<evidence type="ECO:0008006" key="3">
    <source>
        <dbReference type="Google" id="ProtNLM"/>
    </source>
</evidence>
<name>A0A3R8PH30_9CORY</name>
<accession>A0A3R8PH30</accession>
<evidence type="ECO:0000313" key="1">
    <source>
        <dbReference type="EMBL" id="RRO86724.1"/>
    </source>
</evidence>
<dbReference type="InterPro" id="IPR013207">
    <property type="entry name" value="LGFP"/>
</dbReference>
<dbReference type="EMBL" id="PQNK01000007">
    <property type="protein sequence ID" value="RRO86724.1"/>
    <property type="molecule type" value="Genomic_DNA"/>
</dbReference>
<evidence type="ECO:0000313" key="2">
    <source>
        <dbReference type="Proteomes" id="UP000276526"/>
    </source>
</evidence>
<dbReference type="Proteomes" id="UP000276526">
    <property type="component" value="Unassembled WGS sequence"/>
</dbReference>
<gene>
    <name evidence="1" type="ORF">CXF48_05455</name>
</gene>
<dbReference type="AlphaFoldDB" id="A0A3R8PH30"/>
<dbReference type="Pfam" id="PF08310">
    <property type="entry name" value="LGFP"/>
    <property type="match status" value="3"/>
</dbReference>
<reference evidence="1 2" key="1">
    <citation type="submission" date="2018-01" db="EMBL/GenBank/DDBJ databases">
        <title>Twenty Corynebacterium bovis Genomes.</title>
        <authorList>
            <person name="Gulvik C.A."/>
        </authorList>
    </citation>
    <scope>NUCLEOTIDE SEQUENCE [LARGE SCALE GENOMIC DNA]</scope>
    <source>
        <strain evidence="1 2">F6900</strain>
    </source>
</reference>
<protein>
    <recommendedName>
        <fullName evidence="3">LGFP repeat-containing protein</fullName>
    </recommendedName>
</protein>
<organism evidence="1 2">
    <name type="scientific">Corynebacterium bovis</name>
    <dbReference type="NCBI Taxonomy" id="36808"/>
    <lineage>
        <taxon>Bacteria</taxon>
        <taxon>Bacillati</taxon>
        <taxon>Actinomycetota</taxon>
        <taxon>Actinomycetes</taxon>
        <taxon>Mycobacteriales</taxon>
        <taxon>Corynebacteriaceae</taxon>
        <taxon>Corynebacterium</taxon>
    </lineage>
</organism>